<feature type="region of interest" description="Disordered" evidence="1">
    <location>
        <begin position="115"/>
        <end position="134"/>
    </location>
</feature>
<keyword evidence="3" id="KW-1185">Reference proteome</keyword>
<name>A0A4Y2SYC5_ARAVE</name>
<dbReference type="Proteomes" id="UP000499080">
    <property type="component" value="Unassembled WGS sequence"/>
</dbReference>
<evidence type="ECO:0000256" key="1">
    <source>
        <dbReference type="SAM" id="MobiDB-lite"/>
    </source>
</evidence>
<evidence type="ECO:0000313" key="3">
    <source>
        <dbReference type="Proteomes" id="UP000499080"/>
    </source>
</evidence>
<accession>A0A4Y2SYC5</accession>
<dbReference type="EMBL" id="BGPR01024246">
    <property type="protein sequence ID" value="GBN92169.1"/>
    <property type="molecule type" value="Genomic_DNA"/>
</dbReference>
<protein>
    <submittedName>
        <fullName evidence="2">Uncharacterized protein</fullName>
    </submittedName>
</protein>
<evidence type="ECO:0000313" key="2">
    <source>
        <dbReference type="EMBL" id="GBN92169.1"/>
    </source>
</evidence>
<gene>
    <name evidence="2" type="ORF">AVEN_72101_1</name>
</gene>
<comment type="caution">
    <text evidence="2">The sequence shown here is derived from an EMBL/GenBank/DDBJ whole genome shotgun (WGS) entry which is preliminary data.</text>
</comment>
<organism evidence="2 3">
    <name type="scientific">Araneus ventricosus</name>
    <name type="common">Orbweaver spider</name>
    <name type="synonym">Epeira ventricosa</name>
    <dbReference type="NCBI Taxonomy" id="182803"/>
    <lineage>
        <taxon>Eukaryota</taxon>
        <taxon>Metazoa</taxon>
        <taxon>Ecdysozoa</taxon>
        <taxon>Arthropoda</taxon>
        <taxon>Chelicerata</taxon>
        <taxon>Arachnida</taxon>
        <taxon>Araneae</taxon>
        <taxon>Araneomorphae</taxon>
        <taxon>Entelegynae</taxon>
        <taxon>Araneoidea</taxon>
        <taxon>Araneidae</taxon>
        <taxon>Araneus</taxon>
    </lineage>
</organism>
<dbReference type="AlphaFoldDB" id="A0A4Y2SYC5"/>
<proteinExistence type="predicted"/>
<sequence>MQTLANIRGIFGLDLTSKRRLRRTVHVCNKEVKRTAVNRNQSTQAASMDIFRRGHRSSSPSLHAVFFNSGKIPLHAIASQRLIDVTVTGLLAHDLGCAYLSAIYSGRLVPPTKMNSLARDQKRKESLTDQIPEA</sequence>
<reference evidence="2 3" key="1">
    <citation type="journal article" date="2019" name="Sci. Rep.">
        <title>Orb-weaving spider Araneus ventricosus genome elucidates the spidroin gene catalogue.</title>
        <authorList>
            <person name="Kono N."/>
            <person name="Nakamura H."/>
            <person name="Ohtoshi R."/>
            <person name="Moran D.A.P."/>
            <person name="Shinohara A."/>
            <person name="Yoshida Y."/>
            <person name="Fujiwara M."/>
            <person name="Mori M."/>
            <person name="Tomita M."/>
            <person name="Arakawa K."/>
        </authorList>
    </citation>
    <scope>NUCLEOTIDE SEQUENCE [LARGE SCALE GENOMIC DNA]</scope>
</reference>